<comment type="caution">
    <text evidence="1">The sequence shown here is derived from an EMBL/GenBank/DDBJ whole genome shotgun (WGS) entry which is preliminary data.</text>
</comment>
<organism evidence="1">
    <name type="scientific">marine sediment metagenome</name>
    <dbReference type="NCBI Taxonomy" id="412755"/>
    <lineage>
        <taxon>unclassified sequences</taxon>
        <taxon>metagenomes</taxon>
        <taxon>ecological metagenomes</taxon>
    </lineage>
</organism>
<gene>
    <name evidence="1" type="ORF">LCGC14_2616030</name>
</gene>
<dbReference type="EMBL" id="LAZR01044522">
    <property type="protein sequence ID" value="KKL04442.1"/>
    <property type="molecule type" value="Genomic_DNA"/>
</dbReference>
<name>A0A0F9AS24_9ZZZZ</name>
<evidence type="ECO:0000313" key="1">
    <source>
        <dbReference type="EMBL" id="KKL04442.1"/>
    </source>
</evidence>
<accession>A0A0F9AS24</accession>
<dbReference type="AlphaFoldDB" id="A0A0F9AS24"/>
<proteinExistence type="predicted"/>
<protein>
    <submittedName>
        <fullName evidence="1">Uncharacterized protein</fullName>
    </submittedName>
</protein>
<reference evidence="1" key="1">
    <citation type="journal article" date="2015" name="Nature">
        <title>Complex archaea that bridge the gap between prokaryotes and eukaryotes.</title>
        <authorList>
            <person name="Spang A."/>
            <person name="Saw J.H."/>
            <person name="Jorgensen S.L."/>
            <person name="Zaremba-Niedzwiedzka K."/>
            <person name="Martijn J."/>
            <person name="Lind A.E."/>
            <person name="van Eijk R."/>
            <person name="Schleper C."/>
            <person name="Guy L."/>
            <person name="Ettema T.J."/>
        </authorList>
    </citation>
    <scope>NUCLEOTIDE SEQUENCE</scope>
</reference>
<sequence length="99" mass="11010">MLPNLFNALAKGWRIADGSPVDRDLNELLYGQEITRVETGAQTEEGISIARMFFESTDQMLIVPMQVRPDIALETGVKLVTGFVFKKGKTGKIWIPGQN</sequence>